<reference evidence="2" key="1">
    <citation type="submission" date="2020-02" db="EMBL/GenBank/DDBJ databases">
        <authorList>
            <person name="Meier V. D."/>
        </authorList>
    </citation>
    <scope>NUCLEOTIDE SEQUENCE</scope>
    <source>
        <strain evidence="2">AVDCRST_MAG12</strain>
    </source>
</reference>
<evidence type="ECO:0000256" key="1">
    <source>
        <dbReference type="SAM" id="MobiDB-lite"/>
    </source>
</evidence>
<feature type="region of interest" description="Disordered" evidence="1">
    <location>
        <begin position="1"/>
        <end position="33"/>
    </location>
</feature>
<gene>
    <name evidence="2" type="ORF">AVDCRST_MAG12-1338</name>
</gene>
<dbReference type="EC" id="1.5.1.3" evidence="2"/>
<dbReference type="SUPFAM" id="SSF53597">
    <property type="entry name" value="Dihydrofolate reductase-like"/>
    <property type="match status" value="1"/>
</dbReference>
<dbReference type="EMBL" id="CADCVK010000207">
    <property type="protein sequence ID" value="CAA9478228.1"/>
    <property type="molecule type" value="Genomic_DNA"/>
</dbReference>
<organism evidence="2">
    <name type="scientific">uncultured Rubrobacteraceae bacterium</name>
    <dbReference type="NCBI Taxonomy" id="349277"/>
    <lineage>
        <taxon>Bacteria</taxon>
        <taxon>Bacillati</taxon>
        <taxon>Actinomycetota</taxon>
        <taxon>Rubrobacteria</taxon>
        <taxon>Rubrobacterales</taxon>
        <taxon>Rubrobacteraceae</taxon>
        <taxon>environmental samples</taxon>
    </lineage>
</organism>
<protein>
    <submittedName>
        <fullName evidence="2">Dihydrofolate reductase</fullName>
        <ecNumber evidence="2">1.5.1.3</ecNumber>
    </submittedName>
</protein>
<sequence length="101" mass="10868">YVSLDGVVQAPGHPGEDGEGGFEKGGWTGPFMDDHREHIVEELRAAGALLMGRVTYEIFASVWPKVPEEDEIAGGHRLPALRAALGLYAASATPNRSRQRA</sequence>
<keyword evidence="2" id="KW-0560">Oxidoreductase</keyword>
<feature type="non-terminal residue" evidence="2">
    <location>
        <position position="1"/>
    </location>
</feature>
<dbReference type="AlphaFoldDB" id="A0A6J4RVF9"/>
<dbReference type="GO" id="GO:0004146">
    <property type="term" value="F:dihydrofolate reductase activity"/>
    <property type="evidence" value="ECO:0007669"/>
    <property type="project" value="UniProtKB-EC"/>
</dbReference>
<dbReference type="InterPro" id="IPR024072">
    <property type="entry name" value="DHFR-like_dom_sf"/>
</dbReference>
<evidence type="ECO:0000313" key="2">
    <source>
        <dbReference type="EMBL" id="CAA9478228.1"/>
    </source>
</evidence>
<name>A0A6J4RVF9_9ACTN</name>
<accession>A0A6J4RVF9</accession>
<dbReference type="Gene3D" id="3.40.430.10">
    <property type="entry name" value="Dihydrofolate Reductase, subunit A"/>
    <property type="match status" value="1"/>
</dbReference>
<proteinExistence type="predicted"/>